<feature type="transmembrane region" description="Helical" evidence="1">
    <location>
        <begin position="12"/>
        <end position="35"/>
    </location>
</feature>
<sequence>MKKHEKGQGMVQYALILVLIIVVIMGVLITLWPTVSVWLAPILSWNWGLIILLTMVAITAIFIIVVCLRNLKQKHDDDKAFEAYRLRTGNVAIAHGPDTYANTAHAIGPKS</sequence>
<dbReference type="AlphaFoldDB" id="A0A2H0DVW1"/>
<comment type="caution">
    <text evidence="2">The sequence shown here is derived from an EMBL/GenBank/DDBJ whole genome shotgun (WGS) entry which is preliminary data.</text>
</comment>
<keyword evidence="1" id="KW-1133">Transmembrane helix</keyword>
<dbReference type="EMBL" id="PCTR01000064">
    <property type="protein sequence ID" value="PIP85859.1"/>
    <property type="molecule type" value="Genomic_DNA"/>
</dbReference>
<proteinExistence type="predicted"/>
<keyword evidence="1" id="KW-0472">Membrane</keyword>
<name>A0A2H0DVW1_9BACT</name>
<reference evidence="2 3" key="1">
    <citation type="submission" date="2017-09" db="EMBL/GenBank/DDBJ databases">
        <title>Depth-based differentiation of microbial function through sediment-hosted aquifers and enrichment of novel symbionts in the deep terrestrial subsurface.</title>
        <authorList>
            <person name="Probst A.J."/>
            <person name="Ladd B."/>
            <person name="Jarett J.K."/>
            <person name="Geller-Mcgrath D.E."/>
            <person name="Sieber C.M."/>
            <person name="Emerson J.B."/>
            <person name="Anantharaman K."/>
            <person name="Thomas B.C."/>
            <person name="Malmstrom R."/>
            <person name="Stieglmeier M."/>
            <person name="Klingl A."/>
            <person name="Woyke T."/>
            <person name="Ryan C.M."/>
            <person name="Banfield J.F."/>
        </authorList>
    </citation>
    <scope>NUCLEOTIDE SEQUENCE [LARGE SCALE GENOMIC DNA]</scope>
    <source>
        <strain evidence="2">CG22_combo_CG10-13_8_21_14_all_43_12</strain>
    </source>
</reference>
<evidence type="ECO:0000256" key="1">
    <source>
        <dbReference type="SAM" id="Phobius"/>
    </source>
</evidence>
<protein>
    <submittedName>
        <fullName evidence="2">Uncharacterized protein</fullName>
    </submittedName>
</protein>
<accession>A0A2H0DVW1</accession>
<gene>
    <name evidence="2" type="ORF">COW83_02025</name>
</gene>
<evidence type="ECO:0000313" key="3">
    <source>
        <dbReference type="Proteomes" id="UP000231136"/>
    </source>
</evidence>
<evidence type="ECO:0000313" key="2">
    <source>
        <dbReference type="EMBL" id="PIP85859.1"/>
    </source>
</evidence>
<organism evidence="2 3">
    <name type="scientific">Candidatus Collierbacteria bacterium CG22_combo_CG10-13_8_21_14_all_43_12</name>
    <dbReference type="NCBI Taxonomy" id="1974537"/>
    <lineage>
        <taxon>Bacteria</taxon>
        <taxon>Candidatus Collieribacteriota</taxon>
    </lineage>
</organism>
<keyword evidence="1" id="KW-0812">Transmembrane</keyword>
<feature type="transmembrane region" description="Helical" evidence="1">
    <location>
        <begin position="47"/>
        <end position="68"/>
    </location>
</feature>
<dbReference type="Proteomes" id="UP000231136">
    <property type="component" value="Unassembled WGS sequence"/>
</dbReference>